<dbReference type="PANTHER" id="PTHR13696:SF96">
    <property type="entry name" value="COBQ_COBB_MIND_PARA NUCLEOTIDE BINDING DOMAIN-CONTAINING PROTEIN"/>
    <property type="match status" value="1"/>
</dbReference>
<gene>
    <name evidence="2" type="ORF">H9627_13400</name>
</gene>
<dbReference type="Pfam" id="PF01656">
    <property type="entry name" value="CbiA"/>
    <property type="match status" value="1"/>
</dbReference>
<dbReference type="InterPro" id="IPR027417">
    <property type="entry name" value="P-loop_NTPase"/>
</dbReference>
<dbReference type="InterPro" id="IPR050678">
    <property type="entry name" value="DNA_Partitioning_ATPase"/>
</dbReference>
<comment type="caution">
    <text evidence="2">The sequence shown here is derived from an EMBL/GenBank/DDBJ whole genome shotgun (WGS) entry which is preliminary data.</text>
</comment>
<dbReference type="SUPFAM" id="SSF52540">
    <property type="entry name" value="P-loop containing nucleoside triphosphate hydrolases"/>
    <property type="match status" value="1"/>
</dbReference>
<sequence length="199" mass="21097">MSILTIAHTKGGVGKTTSAVLLCAAAHARGIDVTLIDSDAQGTATAWAQAAEEGGDAFPWPIVTAATPAHLVRALDDREGLVIVDTPPGGYEVIETAIEAGDLILIPTSASPLDINRVWPTVEATSHKPAVVCLTQIDSRTTLPKVARTTLESEDVVVTEAEIPAREALRHMYATTPQRLYGYDELLAELLSSNLLGEY</sequence>
<dbReference type="PIRSF" id="PIRSF009320">
    <property type="entry name" value="Nuc_binding_HP_1000"/>
    <property type="match status" value="1"/>
</dbReference>
<organism evidence="2 3">
    <name type="scientific">Corynebacterium gallinarum</name>
    <dbReference type="NCBI Taxonomy" id="2762214"/>
    <lineage>
        <taxon>Bacteria</taxon>
        <taxon>Bacillati</taxon>
        <taxon>Actinomycetota</taxon>
        <taxon>Actinomycetes</taxon>
        <taxon>Mycobacteriales</taxon>
        <taxon>Corynebacteriaceae</taxon>
        <taxon>Corynebacterium</taxon>
    </lineage>
</organism>
<protein>
    <submittedName>
        <fullName evidence="2">ParA family protein</fullName>
    </submittedName>
</protein>
<dbReference type="EMBL" id="JACSPR010000014">
    <property type="protein sequence ID" value="MBD8031298.1"/>
    <property type="molecule type" value="Genomic_DNA"/>
</dbReference>
<name>A0A8I0HRE7_9CORY</name>
<dbReference type="RefSeq" id="WP_191734536.1">
    <property type="nucleotide sequence ID" value="NZ_JACSPR010000014.1"/>
</dbReference>
<reference evidence="2 3" key="1">
    <citation type="submission" date="2020-08" db="EMBL/GenBank/DDBJ databases">
        <title>A Genomic Blueprint of the Chicken Gut Microbiome.</title>
        <authorList>
            <person name="Gilroy R."/>
            <person name="Ravi A."/>
            <person name="Getino M."/>
            <person name="Pursley I."/>
            <person name="Horton D.L."/>
            <person name="Alikhan N.-F."/>
            <person name="Baker D."/>
            <person name="Gharbi K."/>
            <person name="Hall N."/>
            <person name="Watson M."/>
            <person name="Adriaenssens E.M."/>
            <person name="Foster-Nyarko E."/>
            <person name="Jarju S."/>
            <person name="Secka A."/>
            <person name="Antonio M."/>
            <person name="Oren A."/>
            <person name="Chaudhuri R."/>
            <person name="La Ragione R.M."/>
            <person name="Hildebrand F."/>
            <person name="Pallen M.J."/>
        </authorList>
    </citation>
    <scope>NUCLEOTIDE SEQUENCE [LARGE SCALE GENOMIC DNA]</scope>
    <source>
        <strain evidence="2 3">Sa1YVA5</strain>
    </source>
</reference>
<dbReference type="CDD" id="cd02042">
    <property type="entry name" value="ParAB_family"/>
    <property type="match status" value="1"/>
</dbReference>
<evidence type="ECO:0000259" key="1">
    <source>
        <dbReference type="Pfam" id="PF01656"/>
    </source>
</evidence>
<dbReference type="Proteomes" id="UP000650224">
    <property type="component" value="Unassembled WGS sequence"/>
</dbReference>
<dbReference type="AlphaFoldDB" id="A0A8I0HRE7"/>
<dbReference type="PANTHER" id="PTHR13696">
    <property type="entry name" value="P-LOOP CONTAINING NUCLEOSIDE TRIPHOSPHATE HYDROLASE"/>
    <property type="match status" value="1"/>
</dbReference>
<feature type="domain" description="CobQ/CobB/MinD/ParA nucleotide binding" evidence="1">
    <location>
        <begin position="4"/>
        <end position="171"/>
    </location>
</feature>
<dbReference type="InterPro" id="IPR002586">
    <property type="entry name" value="CobQ/CobB/MinD/ParA_Nub-bd_dom"/>
</dbReference>
<proteinExistence type="predicted"/>
<accession>A0A8I0HRE7</accession>
<dbReference type="Gene3D" id="3.40.50.300">
    <property type="entry name" value="P-loop containing nucleotide triphosphate hydrolases"/>
    <property type="match status" value="1"/>
</dbReference>
<evidence type="ECO:0000313" key="3">
    <source>
        <dbReference type="Proteomes" id="UP000650224"/>
    </source>
</evidence>
<evidence type="ECO:0000313" key="2">
    <source>
        <dbReference type="EMBL" id="MBD8031298.1"/>
    </source>
</evidence>
<keyword evidence="3" id="KW-1185">Reference proteome</keyword>